<name>A0A1W1HBR5_9BACT</name>
<proteinExistence type="predicted"/>
<evidence type="ECO:0000313" key="1">
    <source>
        <dbReference type="EMBL" id="SLM29883.1"/>
    </source>
</evidence>
<accession>A0A1W1HBR5</accession>
<dbReference type="EMBL" id="FWEV01000113">
    <property type="protein sequence ID" value="SLM29883.1"/>
    <property type="molecule type" value="Genomic_DNA"/>
</dbReference>
<keyword evidence="2" id="KW-1185">Reference proteome</keyword>
<dbReference type="RefSeq" id="WP_080799280.1">
    <property type="nucleotide sequence ID" value="NZ_LT828540.1"/>
</dbReference>
<dbReference type="AlphaFoldDB" id="A0A1W1HBR5"/>
<sequence length="83" mass="10077">MRTYQLESEINEQGIIVLPYEMKKLHKHRIRLTIVDLEPEPSVSADFLDYVTKKFSNIEENDLNLNEIYKKREQIDERQFMFD</sequence>
<organism evidence="1 2">
    <name type="scientific">Desulfamplus magnetovallimortis</name>
    <dbReference type="NCBI Taxonomy" id="1246637"/>
    <lineage>
        <taxon>Bacteria</taxon>
        <taxon>Pseudomonadati</taxon>
        <taxon>Thermodesulfobacteriota</taxon>
        <taxon>Desulfobacteria</taxon>
        <taxon>Desulfobacterales</taxon>
        <taxon>Desulfobacteraceae</taxon>
        <taxon>Desulfamplus</taxon>
    </lineage>
</organism>
<reference evidence="1 2" key="1">
    <citation type="submission" date="2017-03" db="EMBL/GenBank/DDBJ databases">
        <authorList>
            <person name="Afonso C.L."/>
            <person name="Miller P.J."/>
            <person name="Scott M.A."/>
            <person name="Spackman E."/>
            <person name="Goraichik I."/>
            <person name="Dimitrov K.M."/>
            <person name="Suarez D.L."/>
            <person name="Swayne D.E."/>
        </authorList>
    </citation>
    <scope>NUCLEOTIDE SEQUENCE [LARGE SCALE GENOMIC DNA]</scope>
    <source>
        <strain evidence="1">PRJEB14757</strain>
    </source>
</reference>
<gene>
    <name evidence="1" type="ORF">MTBBW1_200020</name>
</gene>
<evidence type="ECO:0000313" key="2">
    <source>
        <dbReference type="Proteomes" id="UP000191931"/>
    </source>
</evidence>
<dbReference type="STRING" id="1246637.MTBBW1_200020"/>
<protein>
    <submittedName>
        <fullName evidence="1">Uncharacterized protein</fullName>
    </submittedName>
</protein>
<dbReference type="Proteomes" id="UP000191931">
    <property type="component" value="Unassembled WGS sequence"/>
</dbReference>